<feature type="signal peptide" evidence="1">
    <location>
        <begin position="1"/>
        <end position="19"/>
    </location>
</feature>
<dbReference type="RefSeq" id="WP_084433164.1">
    <property type="nucleotide sequence ID" value="NZ_FWXV01000011.1"/>
</dbReference>
<evidence type="ECO:0000313" key="3">
    <source>
        <dbReference type="Proteomes" id="UP000192674"/>
    </source>
</evidence>
<sequence>MGGIKNTCLVAFAVVTLTAACTSEPEPTATPPGTSAAPAAAASAGRVGGADSACKLPLSFDLADKWKPKAIEDAESLGSLGNQGGFTAACEIDAKPAGHLGFLRIWTSTKTGSARAALDDFLAADRHITVPEHSEAQVASTTAAEVTYIRDNPNAEVKKRERLLSVPTPSGAVVLALGGFDDDEHTNMLPAYELAKKSLRIP</sequence>
<keyword evidence="1" id="KW-0732">Signal</keyword>
<name>A0A1W2FSF1_KIBAR</name>
<evidence type="ECO:0000256" key="1">
    <source>
        <dbReference type="SAM" id="SignalP"/>
    </source>
</evidence>
<evidence type="ECO:0000313" key="2">
    <source>
        <dbReference type="EMBL" id="SMD24889.1"/>
    </source>
</evidence>
<feature type="chain" id="PRO_5038884458" description="DUF3558 domain-containing protein" evidence="1">
    <location>
        <begin position="20"/>
        <end position="202"/>
    </location>
</feature>
<protein>
    <recommendedName>
        <fullName evidence="4">DUF3558 domain-containing protein</fullName>
    </recommendedName>
</protein>
<dbReference type="Pfam" id="PF18966">
    <property type="entry name" value="Lipoprotein_23"/>
    <property type="match status" value="1"/>
</dbReference>
<accession>A0A1W2FSF1</accession>
<organism evidence="2 3">
    <name type="scientific">Kibdelosporangium aridum</name>
    <dbReference type="NCBI Taxonomy" id="2030"/>
    <lineage>
        <taxon>Bacteria</taxon>
        <taxon>Bacillati</taxon>
        <taxon>Actinomycetota</taxon>
        <taxon>Actinomycetes</taxon>
        <taxon>Pseudonocardiales</taxon>
        <taxon>Pseudonocardiaceae</taxon>
        <taxon>Kibdelosporangium</taxon>
    </lineage>
</organism>
<gene>
    <name evidence="2" type="ORF">SAMN05661093_08762</name>
</gene>
<keyword evidence="3" id="KW-1185">Reference proteome</keyword>
<dbReference type="OrthoDB" id="3695526at2"/>
<dbReference type="AlphaFoldDB" id="A0A1W2FSF1"/>
<evidence type="ECO:0008006" key="4">
    <source>
        <dbReference type="Google" id="ProtNLM"/>
    </source>
</evidence>
<dbReference type="EMBL" id="FWXV01000011">
    <property type="protein sequence ID" value="SMD24889.1"/>
    <property type="molecule type" value="Genomic_DNA"/>
</dbReference>
<dbReference type="InterPro" id="IPR044058">
    <property type="entry name" value="Lipoprotein_23"/>
</dbReference>
<reference evidence="2 3" key="1">
    <citation type="submission" date="2017-04" db="EMBL/GenBank/DDBJ databases">
        <authorList>
            <person name="Afonso C.L."/>
            <person name="Miller P.J."/>
            <person name="Scott M.A."/>
            <person name="Spackman E."/>
            <person name="Goraichik I."/>
            <person name="Dimitrov K.M."/>
            <person name="Suarez D.L."/>
            <person name="Swayne D.E."/>
        </authorList>
    </citation>
    <scope>NUCLEOTIDE SEQUENCE [LARGE SCALE GENOMIC DNA]</scope>
    <source>
        <strain evidence="2 3">DSM 43828</strain>
    </source>
</reference>
<dbReference type="Proteomes" id="UP000192674">
    <property type="component" value="Unassembled WGS sequence"/>
</dbReference>
<dbReference type="PROSITE" id="PS51257">
    <property type="entry name" value="PROKAR_LIPOPROTEIN"/>
    <property type="match status" value="1"/>
</dbReference>
<proteinExistence type="predicted"/>